<accession>A0ACC3NPP0</accession>
<dbReference type="Proteomes" id="UP001281147">
    <property type="component" value="Unassembled WGS sequence"/>
</dbReference>
<dbReference type="EMBL" id="JAUTXU010000020">
    <property type="protein sequence ID" value="KAK3720871.1"/>
    <property type="molecule type" value="Genomic_DNA"/>
</dbReference>
<gene>
    <name evidence="1" type="ORF">LTR37_003534</name>
</gene>
<proteinExistence type="predicted"/>
<sequence>MSEEVVTSPPVEAPEPVAAAEAVEPIQTNGDTSSIPKEDEEIAGKQATTEVTAPDGDTTEVAEAPSAAVDDAQPTPASSNKKEKRKSVGAVPEHKNKKLNKKKSMPTLRLECQPGELYWARLKGYPPWPSVVCDEQMLPESLLASRPVSTARPDGSLRDDFKEGGKNAKERTFPVMFLSTNEFTWMVNTSLSPLDPEECKTTGKKMTKALADAYKLASENHDLDYYKGILKQWQEEQAVYEKEMREAEEQEAIEMEERKKREADEAERAEKEEAQTKKKPKSRKSKGGDDDIDMEDADAAPKFTKKRKKDAESDAEGPKPKKTPKVTKLNAPKTPNGETSTKKSAAAKSKKKVVQAPKEDEEEEPPQMTETEKLQQREKAILYLRHRLQKGFLSRDQAPQEGEMAAMAEFFAQLEAYENLEPSIIRTTKVHKVLKAIVKLSTIPKDEQYNFKKRSAALLEIWNKRMEADAAPASATEAKPPVDLHSADEPKEESAAPDTNGDKAADTAAAAEPVDEDETKEGAKAEAEEEAADKLHENLVATPAAQAESKDGDDVPMTEAVPSEGPLGDPSNAAGAA</sequence>
<protein>
    <submittedName>
        <fullName evidence="1">Uncharacterized protein</fullName>
    </submittedName>
</protein>
<evidence type="ECO:0000313" key="1">
    <source>
        <dbReference type="EMBL" id="KAK3720871.1"/>
    </source>
</evidence>
<comment type="caution">
    <text evidence="1">The sequence shown here is derived from an EMBL/GenBank/DDBJ whole genome shotgun (WGS) entry which is preliminary data.</text>
</comment>
<reference evidence="1" key="1">
    <citation type="submission" date="2023-07" db="EMBL/GenBank/DDBJ databases">
        <title>Black Yeasts Isolated from many extreme environments.</title>
        <authorList>
            <person name="Coleine C."/>
            <person name="Stajich J.E."/>
            <person name="Selbmann L."/>
        </authorList>
    </citation>
    <scope>NUCLEOTIDE SEQUENCE</scope>
    <source>
        <strain evidence="1">CCFEE 5714</strain>
    </source>
</reference>
<evidence type="ECO:0000313" key="2">
    <source>
        <dbReference type="Proteomes" id="UP001281147"/>
    </source>
</evidence>
<name>A0ACC3NPP0_9PEZI</name>
<keyword evidence="2" id="KW-1185">Reference proteome</keyword>
<organism evidence="1 2">
    <name type="scientific">Vermiconidia calcicola</name>
    <dbReference type="NCBI Taxonomy" id="1690605"/>
    <lineage>
        <taxon>Eukaryota</taxon>
        <taxon>Fungi</taxon>
        <taxon>Dikarya</taxon>
        <taxon>Ascomycota</taxon>
        <taxon>Pezizomycotina</taxon>
        <taxon>Dothideomycetes</taxon>
        <taxon>Dothideomycetidae</taxon>
        <taxon>Mycosphaerellales</taxon>
        <taxon>Extremaceae</taxon>
        <taxon>Vermiconidia</taxon>
    </lineage>
</organism>